<sequence length="176" mass="20070">MILIYFCLVETVFAGKLRLRAREHFDTATVNYGNLIEKETTSGIGPTINFWWEEPYENSFGLAVGLMYIDFLHESESIGRGQRMELWKLGLEGKHDPFQGDGGLFFRWGISKNKLKTKGILGELKGNGRYFGIGWEFPFEILGLAFEIAQRQISLENNLSIVTSSPSIGIHFYKHL</sequence>
<organism evidence="1">
    <name type="scientific">marine metagenome</name>
    <dbReference type="NCBI Taxonomy" id="408172"/>
    <lineage>
        <taxon>unclassified sequences</taxon>
        <taxon>metagenomes</taxon>
        <taxon>ecological metagenomes</taxon>
    </lineage>
</organism>
<name>A0A381PH14_9ZZZZ</name>
<proteinExistence type="predicted"/>
<dbReference type="EMBL" id="UINC01000981">
    <property type="protein sequence ID" value="SUZ66295.1"/>
    <property type="molecule type" value="Genomic_DNA"/>
</dbReference>
<evidence type="ECO:0008006" key="2">
    <source>
        <dbReference type="Google" id="ProtNLM"/>
    </source>
</evidence>
<evidence type="ECO:0000313" key="1">
    <source>
        <dbReference type="EMBL" id="SUZ66295.1"/>
    </source>
</evidence>
<protein>
    <recommendedName>
        <fullName evidence="2">DUF3943 domain-containing protein</fullName>
    </recommendedName>
</protein>
<gene>
    <name evidence="1" type="ORF">METZ01_LOCUS19149</name>
</gene>
<reference evidence="1" key="1">
    <citation type="submission" date="2018-05" db="EMBL/GenBank/DDBJ databases">
        <authorList>
            <person name="Lanie J.A."/>
            <person name="Ng W.-L."/>
            <person name="Kazmierczak K.M."/>
            <person name="Andrzejewski T.M."/>
            <person name="Davidsen T.M."/>
            <person name="Wayne K.J."/>
            <person name="Tettelin H."/>
            <person name="Glass J.I."/>
            <person name="Rusch D."/>
            <person name="Podicherti R."/>
            <person name="Tsui H.-C.T."/>
            <person name="Winkler M.E."/>
        </authorList>
    </citation>
    <scope>NUCLEOTIDE SEQUENCE</scope>
</reference>
<accession>A0A381PH14</accession>
<dbReference type="AlphaFoldDB" id="A0A381PH14"/>